<dbReference type="PANTHER" id="PTHR43037">
    <property type="entry name" value="UNNAMED PRODUCT-RELATED"/>
    <property type="match status" value="1"/>
</dbReference>
<sequence>MTDPARPDDAPYRIGYYDKGPTPFFALQSDTRLSYCLYVPTDYDPDGDQTYPLIVLCHGTERWPAHYRDNFSDFAKQHQAIVLAPLFPWNLFFVGDSENYKLLKMGDIRFDLALLSMVDEVAARYRLRSSKFLLHGFSGGGHFTHRFLYAHPERLLGASIGAPGVVTLCDATLDYPLGLKGMAEFLGGPINPDGIAHVPVQCVVGSADTDTWEITLTPNETMYWVPGINDTGRTRIERLRSLATSLEKAGCSVRFDLVDGVDHDQDGIVPTVQSFFADILNAEVKP</sequence>
<comment type="caution">
    <text evidence="3">The sequence shown here is derived from an EMBL/GenBank/DDBJ whole genome shotgun (WGS) entry which is preliminary data.</text>
</comment>
<dbReference type="InterPro" id="IPR029058">
    <property type="entry name" value="AB_hydrolase_fold"/>
</dbReference>
<protein>
    <recommendedName>
        <fullName evidence="5">Alpha/beta hydrolase</fullName>
    </recommendedName>
</protein>
<accession>A0ABQ5VQS8</accession>
<dbReference type="Gene3D" id="3.40.50.1820">
    <property type="entry name" value="alpha/beta hydrolase"/>
    <property type="match status" value="1"/>
</dbReference>
<evidence type="ECO:0000256" key="1">
    <source>
        <dbReference type="ARBA" id="ARBA00022729"/>
    </source>
</evidence>
<reference evidence="3" key="1">
    <citation type="journal article" date="2014" name="Int. J. Syst. Evol. Microbiol.">
        <title>Complete genome of a new Firmicutes species belonging to the dominant human colonic microbiota ('Ruminococcus bicirculans') reveals two chromosomes and a selective capacity to utilize plant glucans.</title>
        <authorList>
            <consortium name="NISC Comparative Sequencing Program"/>
            <person name="Wegmann U."/>
            <person name="Louis P."/>
            <person name="Goesmann A."/>
            <person name="Henrissat B."/>
            <person name="Duncan S.H."/>
            <person name="Flint H.J."/>
        </authorList>
    </citation>
    <scope>NUCLEOTIDE SEQUENCE</scope>
    <source>
        <strain evidence="3">NBRC 109915</strain>
    </source>
</reference>
<keyword evidence="1" id="KW-0732">Signal</keyword>
<dbReference type="EMBL" id="BSNL01000024">
    <property type="protein sequence ID" value="GLQ29404.1"/>
    <property type="molecule type" value="Genomic_DNA"/>
</dbReference>
<dbReference type="Proteomes" id="UP001161388">
    <property type="component" value="Unassembled WGS sequence"/>
</dbReference>
<gene>
    <name evidence="3" type="ORF">GCM10007927_42080</name>
</gene>
<evidence type="ECO:0000313" key="3">
    <source>
        <dbReference type="EMBL" id="GLQ29404.1"/>
    </source>
</evidence>
<dbReference type="PANTHER" id="PTHR43037:SF5">
    <property type="entry name" value="FERULOYL ESTERASE"/>
    <property type="match status" value="1"/>
</dbReference>
<evidence type="ECO:0000256" key="2">
    <source>
        <dbReference type="ARBA" id="ARBA00022801"/>
    </source>
</evidence>
<name>A0ABQ5VQS8_9RHOB</name>
<proteinExistence type="predicted"/>
<dbReference type="RefSeq" id="WP_284376786.1">
    <property type="nucleotide sequence ID" value="NZ_BSNL01000024.1"/>
</dbReference>
<organism evidence="3 4">
    <name type="scientific">Sulfitobacter pacificus</name>
    <dbReference type="NCBI Taxonomy" id="1499314"/>
    <lineage>
        <taxon>Bacteria</taxon>
        <taxon>Pseudomonadati</taxon>
        <taxon>Pseudomonadota</taxon>
        <taxon>Alphaproteobacteria</taxon>
        <taxon>Rhodobacterales</taxon>
        <taxon>Roseobacteraceae</taxon>
        <taxon>Sulfitobacter</taxon>
    </lineage>
</organism>
<keyword evidence="2" id="KW-0378">Hydrolase</keyword>
<keyword evidence="4" id="KW-1185">Reference proteome</keyword>
<evidence type="ECO:0000313" key="4">
    <source>
        <dbReference type="Proteomes" id="UP001161388"/>
    </source>
</evidence>
<evidence type="ECO:0008006" key="5">
    <source>
        <dbReference type="Google" id="ProtNLM"/>
    </source>
</evidence>
<reference evidence="3" key="2">
    <citation type="submission" date="2023-01" db="EMBL/GenBank/DDBJ databases">
        <title>Draft genome sequence of Sulfitobacter pacificus strain NBRC 109915.</title>
        <authorList>
            <person name="Sun Q."/>
            <person name="Mori K."/>
        </authorList>
    </citation>
    <scope>NUCLEOTIDE SEQUENCE</scope>
    <source>
        <strain evidence="3">NBRC 109915</strain>
    </source>
</reference>
<dbReference type="InterPro" id="IPR050955">
    <property type="entry name" value="Plant_Biomass_Hydrol_Est"/>
</dbReference>
<dbReference type="SUPFAM" id="SSF53474">
    <property type="entry name" value="alpha/beta-Hydrolases"/>
    <property type="match status" value="1"/>
</dbReference>